<comment type="caution">
    <text evidence="2">The sequence shown here is derived from an EMBL/GenBank/DDBJ whole genome shotgun (WGS) entry which is preliminary data.</text>
</comment>
<accession>A0AAN7KEE4</accession>
<dbReference type="EMBL" id="JAXQNO010000023">
    <property type="protein sequence ID" value="KAK4765759.1"/>
    <property type="molecule type" value="Genomic_DNA"/>
</dbReference>
<evidence type="ECO:0000259" key="1">
    <source>
        <dbReference type="Pfam" id="PF04884"/>
    </source>
</evidence>
<dbReference type="Pfam" id="PF04884">
    <property type="entry name" value="UVB_sens_prot"/>
    <property type="match status" value="1"/>
</dbReference>
<dbReference type="InterPro" id="IPR054549">
    <property type="entry name" value="UVB_sens_RUS_dom"/>
</dbReference>
<dbReference type="Proteomes" id="UP001346149">
    <property type="component" value="Unassembled WGS sequence"/>
</dbReference>
<keyword evidence="3" id="KW-1185">Reference proteome</keyword>
<proteinExistence type="predicted"/>
<gene>
    <name evidence="2" type="ORF">SAY86_026849</name>
</gene>
<evidence type="ECO:0000313" key="3">
    <source>
        <dbReference type="Proteomes" id="UP001346149"/>
    </source>
</evidence>
<feature type="domain" description="Protein root UVB sensitive/RUS" evidence="1">
    <location>
        <begin position="78"/>
        <end position="126"/>
    </location>
</feature>
<dbReference type="AlphaFoldDB" id="A0AAN7KEE4"/>
<organism evidence="2 3">
    <name type="scientific">Trapa natans</name>
    <name type="common">Water chestnut</name>
    <dbReference type="NCBI Taxonomy" id="22666"/>
    <lineage>
        <taxon>Eukaryota</taxon>
        <taxon>Viridiplantae</taxon>
        <taxon>Streptophyta</taxon>
        <taxon>Embryophyta</taxon>
        <taxon>Tracheophyta</taxon>
        <taxon>Spermatophyta</taxon>
        <taxon>Magnoliopsida</taxon>
        <taxon>eudicotyledons</taxon>
        <taxon>Gunneridae</taxon>
        <taxon>Pentapetalae</taxon>
        <taxon>rosids</taxon>
        <taxon>malvids</taxon>
        <taxon>Myrtales</taxon>
        <taxon>Lythraceae</taxon>
        <taxon>Trapa</taxon>
    </lineage>
</organism>
<protein>
    <recommendedName>
        <fullName evidence="1">Protein root UVB sensitive/RUS domain-containing protein</fullName>
    </recommendedName>
</protein>
<sequence>MNSAPKFPALVASLRTPLHLELGEGEREVRKYYLPGEPGSVVRLPVTVTRSSEVSRYVWDATCLRLISFGGAGSDGGKRVGFSTSVLFSLSVGVELVTPTFPQYFLLLATIANIAKQISLACYLATGIRI</sequence>
<name>A0AAN7KEE4_TRANT</name>
<reference evidence="2 3" key="1">
    <citation type="journal article" date="2023" name="Hortic Res">
        <title>Pangenome of water caltrop reveals structural variations and asymmetric subgenome divergence after allopolyploidization.</title>
        <authorList>
            <person name="Zhang X."/>
            <person name="Chen Y."/>
            <person name="Wang L."/>
            <person name="Yuan Y."/>
            <person name="Fang M."/>
            <person name="Shi L."/>
            <person name="Lu R."/>
            <person name="Comes H.P."/>
            <person name="Ma Y."/>
            <person name="Chen Y."/>
            <person name="Huang G."/>
            <person name="Zhou Y."/>
            <person name="Zheng Z."/>
            <person name="Qiu Y."/>
        </authorList>
    </citation>
    <scope>NUCLEOTIDE SEQUENCE [LARGE SCALE GENOMIC DNA]</scope>
    <source>
        <strain evidence="2">F231</strain>
    </source>
</reference>
<evidence type="ECO:0000313" key="2">
    <source>
        <dbReference type="EMBL" id="KAK4765759.1"/>
    </source>
</evidence>